<evidence type="ECO:0000256" key="7">
    <source>
        <dbReference type="ARBA" id="ARBA00049370"/>
    </source>
</evidence>
<evidence type="ECO:0000259" key="10">
    <source>
        <dbReference type="Pfam" id="PF14306"/>
    </source>
</evidence>
<proteinExistence type="inferred from homology"/>
<keyword evidence="5 8" id="KW-0067">ATP-binding</keyword>
<feature type="domain" description="ATP-sulfurylase PUA-like" evidence="10">
    <location>
        <begin position="5"/>
        <end position="162"/>
    </location>
</feature>
<dbReference type="KEGG" id="fpp:FPB0191_02162"/>
<dbReference type="UniPathway" id="UPA00140">
    <property type="reaction ID" value="UER00204"/>
</dbReference>
<name>A0A0A7S3I2_FRIPE</name>
<dbReference type="GO" id="GO:0005524">
    <property type="term" value="F:ATP binding"/>
    <property type="evidence" value="ECO:0007669"/>
    <property type="project" value="UniProtKB-KW"/>
</dbReference>
<protein>
    <recommendedName>
        <fullName evidence="8">Sulfate adenylyltransferase</fullName>
        <ecNumber evidence="8">2.7.7.4</ecNumber>
    </recommendedName>
    <alternativeName>
        <fullName evidence="8">ATP-sulfurylase</fullName>
    </alternativeName>
    <alternativeName>
        <fullName evidence="8">Sulfate adenylate transferase</fullName>
        <shortName evidence="8">SAT</shortName>
    </alternativeName>
</protein>
<reference evidence="11 12" key="1">
    <citation type="journal article" date="2014" name="Appl. Environ. Microbiol.">
        <title>Gut symbionts from distinct hosts exhibit genotoxic activity via divergent colibactin biosynthetic pathways.</title>
        <authorList>
            <person name="Engel P."/>
            <person name="Vizcaino M.I."/>
            <person name="Crawford J.M."/>
        </authorList>
    </citation>
    <scope>NUCLEOTIDE SEQUENCE [LARGE SCALE GENOMIC DNA]</scope>
    <source>
        <strain evidence="11 12">PEB0191</strain>
    </source>
</reference>
<sequence>MALIPPHASDQLKPLLVKDEERLALQHYANNLPAITLSSRETGDLVMLGIGGFTPLYGFMREEDWRSVCDNMHLANGVFWPIPITVSVSDAQAKTLKLGDDIALKTPDGQIIGILNVDSMYRPDKQFEAMQVFTTTDQNHPGVAMLMAQPPVNLGGKVRVLHDNGFKTQFGQYALTPHETRERFNQLGWHNIAAFQTRNPMHRSHEYLVKTVLELFDGVLIHSLFGNLKAGDVPANIRLKAINTLIYNYFVPDSVVHSGYPLDMRYAGPKEALLHALFRQNYGCSHLIVGRDHAGVGNYYSPFAAQDIFTQLRDEDLLIKPIKIDWTFYCHKCVGMASSKTCPHDSSDHVLISGTEVRRRLQTKEPIPETFSRPEVVAELYQWAKQ</sequence>
<gene>
    <name evidence="8" type="primary">sat</name>
    <name evidence="11" type="ORF">FPB0191_02162</name>
</gene>
<dbReference type="STRING" id="1267021.FPB0191_02162"/>
<dbReference type="Proteomes" id="UP000030901">
    <property type="component" value="Chromosome"/>
</dbReference>
<dbReference type="InterPro" id="IPR024951">
    <property type="entry name" value="Sulfurylase_cat_dom"/>
</dbReference>
<evidence type="ECO:0000313" key="11">
    <source>
        <dbReference type="EMBL" id="AJA45968.1"/>
    </source>
</evidence>
<dbReference type="EC" id="2.7.7.4" evidence="8"/>
<accession>A0A0A7S3I2</accession>
<dbReference type="InterPro" id="IPR002650">
    <property type="entry name" value="Sulphate_adenylyltransferase"/>
</dbReference>
<evidence type="ECO:0000256" key="3">
    <source>
        <dbReference type="ARBA" id="ARBA00022695"/>
    </source>
</evidence>
<dbReference type="EMBL" id="CP009056">
    <property type="protein sequence ID" value="AJA45968.1"/>
    <property type="molecule type" value="Genomic_DNA"/>
</dbReference>
<dbReference type="Pfam" id="PF01747">
    <property type="entry name" value="ATP-sulfurylase"/>
    <property type="match status" value="1"/>
</dbReference>
<keyword evidence="12" id="KW-1185">Reference proteome</keyword>
<dbReference type="RefSeq" id="WP_052236952.1">
    <property type="nucleotide sequence ID" value="NZ_CP009056.1"/>
</dbReference>
<dbReference type="Gene3D" id="3.40.50.620">
    <property type="entry name" value="HUPs"/>
    <property type="match status" value="1"/>
</dbReference>
<dbReference type="SUPFAM" id="SSF88697">
    <property type="entry name" value="PUA domain-like"/>
    <property type="match status" value="1"/>
</dbReference>
<evidence type="ECO:0000256" key="5">
    <source>
        <dbReference type="ARBA" id="ARBA00022840"/>
    </source>
</evidence>
<keyword evidence="3 8" id="KW-0548">Nucleotidyltransferase</keyword>
<dbReference type="PANTHER" id="PTHR43509">
    <property type="match status" value="1"/>
</dbReference>
<evidence type="ECO:0000256" key="2">
    <source>
        <dbReference type="ARBA" id="ARBA00022679"/>
    </source>
</evidence>
<dbReference type="InterPro" id="IPR025980">
    <property type="entry name" value="ATP-Sase_PUA-like_dom"/>
</dbReference>
<dbReference type="GO" id="GO:0070814">
    <property type="term" value="P:hydrogen sulfide biosynthetic process"/>
    <property type="evidence" value="ECO:0007669"/>
    <property type="project" value="UniProtKB-UniRule"/>
</dbReference>
<dbReference type="PANTHER" id="PTHR43509:SF1">
    <property type="entry name" value="SULFATE ADENYLYLTRANSFERASE"/>
    <property type="match status" value="1"/>
</dbReference>
<dbReference type="SUPFAM" id="SSF52374">
    <property type="entry name" value="Nucleotidylyl transferase"/>
    <property type="match status" value="1"/>
</dbReference>
<comment type="pathway">
    <text evidence="1 8">Sulfur metabolism; hydrogen sulfide biosynthesis; sulfite from sulfate: step 1/3.</text>
</comment>
<dbReference type="OrthoDB" id="9804504at2"/>
<evidence type="ECO:0000259" key="9">
    <source>
        <dbReference type="Pfam" id="PF01747"/>
    </source>
</evidence>
<feature type="domain" description="Sulphate adenylyltransferase catalytic" evidence="9">
    <location>
        <begin position="172"/>
        <end position="382"/>
    </location>
</feature>
<dbReference type="AlphaFoldDB" id="A0A0A7S3I2"/>
<dbReference type="InterPro" id="IPR015947">
    <property type="entry name" value="PUA-like_sf"/>
</dbReference>
<evidence type="ECO:0000256" key="6">
    <source>
        <dbReference type="ARBA" id="ARBA00037980"/>
    </source>
</evidence>
<evidence type="ECO:0000256" key="4">
    <source>
        <dbReference type="ARBA" id="ARBA00022741"/>
    </source>
</evidence>
<dbReference type="GO" id="GO:0000103">
    <property type="term" value="P:sulfate assimilation"/>
    <property type="evidence" value="ECO:0007669"/>
    <property type="project" value="UniProtKB-UniRule"/>
</dbReference>
<evidence type="ECO:0000313" key="12">
    <source>
        <dbReference type="Proteomes" id="UP000030901"/>
    </source>
</evidence>
<dbReference type="GO" id="GO:0004781">
    <property type="term" value="F:sulfate adenylyltransferase (ATP) activity"/>
    <property type="evidence" value="ECO:0007669"/>
    <property type="project" value="UniProtKB-UniRule"/>
</dbReference>
<dbReference type="Pfam" id="PF14306">
    <property type="entry name" value="PUA_2"/>
    <property type="match status" value="1"/>
</dbReference>
<dbReference type="NCBIfam" id="NF003166">
    <property type="entry name" value="PRK04149.1"/>
    <property type="match status" value="1"/>
</dbReference>
<keyword evidence="2 8" id="KW-0808">Transferase</keyword>
<dbReference type="InterPro" id="IPR014729">
    <property type="entry name" value="Rossmann-like_a/b/a_fold"/>
</dbReference>
<dbReference type="CDD" id="cd00517">
    <property type="entry name" value="ATPS"/>
    <property type="match status" value="1"/>
</dbReference>
<comment type="catalytic activity">
    <reaction evidence="7 8">
        <text>sulfate + ATP + H(+) = adenosine 5'-phosphosulfate + diphosphate</text>
        <dbReference type="Rhea" id="RHEA:18133"/>
        <dbReference type="ChEBI" id="CHEBI:15378"/>
        <dbReference type="ChEBI" id="CHEBI:16189"/>
        <dbReference type="ChEBI" id="CHEBI:30616"/>
        <dbReference type="ChEBI" id="CHEBI:33019"/>
        <dbReference type="ChEBI" id="CHEBI:58243"/>
        <dbReference type="EC" id="2.7.7.4"/>
    </reaction>
</comment>
<dbReference type="Gene3D" id="3.10.400.10">
    <property type="entry name" value="Sulfate adenylyltransferase"/>
    <property type="match status" value="1"/>
</dbReference>
<evidence type="ECO:0000256" key="8">
    <source>
        <dbReference type="HAMAP-Rule" id="MF_00066"/>
    </source>
</evidence>
<dbReference type="InterPro" id="IPR020792">
    <property type="entry name" value="SO4_adenylyltransferase_pro"/>
</dbReference>
<dbReference type="HOGENOM" id="CLU_022950_1_1_6"/>
<keyword evidence="4 8" id="KW-0547">Nucleotide-binding</keyword>
<evidence type="ECO:0000256" key="1">
    <source>
        <dbReference type="ARBA" id="ARBA00005048"/>
    </source>
</evidence>
<dbReference type="NCBIfam" id="TIGR00339">
    <property type="entry name" value="sopT"/>
    <property type="match status" value="1"/>
</dbReference>
<organism evidence="11 12">
    <name type="scientific">Frischella perrara</name>
    <dbReference type="NCBI Taxonomy" id="1267021"/>
    <lineage>
        <taxon>Bacteria</taxon>
        <taxon>Pseudomonadati</taxon>
        <taxon>Pseudomonadota</taxon>
        <taxon>Gammaproteobacteria</taxon>
        <taxon>Orbales</taxon>
        <taxon>Orbaceae</taxon>
        <taxon>Frischella</taxon>
    </lineage>
</organism>
<comment type="similarity">
    <text evidence="6 8">Belongs to the sulfate adenylyltransferase family.</text>
</comment>
<dbReference type="HAMAP" id="MF_00066">
    <property type="entry name" value="Sulf_adenylyltr"/>
    <property type="match status" value="1"/>
</dbReference>